<organism evidence="1 2">
    <name type="scientific">Colwellia asteriadis</name>
    <dbReference type="NCBI Taxonomy" id="517723"/>
    <lineage>
        <taxon>Bacteria</taxon>
        <taxon>Pseudomonadati</taxon>
        <taxon>Pseudomonadota</taxon>
        <taxon>Gammaproteobacteria</taxon>
        <taxon>Alteromonadales</taxon>
        <taxon>Colwelliaceae</taxon>
        <taxon>Colwellia</taxon>
    </lineage>
</organism>
<dbReference type="Proteomes" id="UP001500021">
    <property type="component" value="Unassembled WGS sequence"/>
</dbReference>
<protein>
    <submittedName>
        <fullName evidence="1">Uncharacterized protein</fullName>
    </submittedName>
</protein>
<evidence type="ECO:0000313" key="2">
    <source>
        <dbReference type="Proteomes" id="UP001500021"/>
    </source>
</evidence>
<keyword evidence="2" id="KW-1185">Reference proteome</keyword>
<dbReference type="EMBL" id="BAAAFA010000009">
    <property type="protein sequence ID" value="GAA0820378.1"/>
    <property type="molecule type" value="Genomic_DNA"/>
</dbReference>
<evidence type="ECO:0000313" key="1">
    <source>
        <dbReference type="EMBL" id="GAA0820378.1"/>
    </source>
</evidence>
<gene>
    <name evidence="1" type="ORF">GCM10009111_25710</name>
</gene>
<dbReference type="RefSeq" id="WP_343817948.1">
    <property type="nucleotide sequence ID" value="NZ_BAAAFA010000009.1"/>
</dbReference>
<accession>A0ABP3WLJ1</accession>
<sequence>MFEVVARANIHQQQVVKLLKQRSRVHSSLVYQQARIATLEQHLCAHLYALLDVKRDELPSEILALVSALEILSDEQLNSEQLFAYYEQETSSADALALSNAIILLVSLLPSAYLENKLALTFEHSYLEETLYRNSQLLELLVHLAVPWPAEPLQVIRQSVLAEQFTPSLSVACLLFGQANVTTQELAKGYQHAQFSIAQASFVKGLIIDETNAKNALFNRFAKTPDVDEKATLLVLAGLSGDSRWIEPCIIFCQDYPEHTFNVLSHFQHKIFFNIFITLMAIAQTSDEAYRAWLLITNIPLLKKPQLQDHNNKHKQAGEQNLPNTDQAELHRQALLQQPGEKMLTGIEFSNNDAAQKLQGLQGKAVQHALLLSPVIDSAITLYSQQLSAISLKKIITQTPKSTRSDTNKHVIKGALHVA</sequence>
<name>A0ABP3WLJ1_9GAMM</name>
<reference evidence="2" key="1">
    <citation type="journal article" date="2019" name="Int. J. Syst. Evol. Microbiol.">
        <title>The Global Catalogue of Microorganisms (GCM) 10K type strain sequencing project: providing services to taxonomists for standard genome sequencing and annotation.</title>
        <authorList>
            <consortium name="The Broad Institute Genomics Platform"/>
            <consortium name="The Broad Institute Genome Sequencing Center for Infectious Disease"/>
            <person name="Wu L."/>
            <person name="Ma J."/>
        </authorList>
    </citation>
    <scope>NUCLEOTIDE SEQUENCE [LARGE SCALE GENOMIC DNA]</scope>
    <source>
        <strain evidence="2">JCM 15608</strain>
    </source>
</reference>
<comment type="caution">
    <text evidence="1">The sequence shown here is derived from an EMBL/GenBank/DDBJ whole genome shotgun (WGS) entry which is preliminary data.</text>
</comment>
<proteinExistence type="predicted"/>